<protein>
    <recommendedName>
        <fullName evidence="1">Probable beta-carotene 15,15'-dioxygenase</fullName>
        <ecNumber evidence="1">1.13.11.63</ecNumber>
    </recommendedName>
</protein>
<feature type="transmembrane region" description="Helical" evidence="1">
    <location>
        <begin position="188"/>
        <end position="215"/>
    </location>
</feature>
<feature type="transmembrane region" description="Helical" evidence="1">
    <location>
        <begin position="65"/>
        <end position="94"/>
    </location>
</feature>
<comment type="caution">
    <text evidence="1">Lacks conserved residue(s) required for the propagation of feature annotation.</text>
</comment>
<evidence type="ECO:0000313" key="3">
    <source>
        <dbReference type="Proteomes" id="UP000198657"/>
    </source>
</evidence>
<dbReference type="RefSeq" id="WP_091170981.1">
    <property type="nucleotide sequence ID" value="NZ_CBCSFM010000011.1"/>
</dbReference>
<comment type="subcellular location">
    <subcellularLocation>
        <location evidence="1">Cell membrane</location>
        <topology evidence="1">Multi-pass membrane protein</topology>
    </subcellularLocation>
</comment>
<organism evidence="2 3">
    <name type="scientific">Flavobacterium sinopsychrotolerans</name>
    <dbReference type="NCBI Taxonomy" id="604089"/>
    <lineage>
        <taxon>Bacteria</taxon>
        <taxon>Pseudomonadati</taxon>
        <taxon>Bacteroidota</taxon>
        <taxon>Flavobacteriia</taxon>
        <taxon>Flavobacteriales</taxon>
        <taxon>Flavobacteriaceae</taxon>
        <taxon>Flavobacterium</taxon>
    </lineage>
</organism>
<keyword evidence="1" id="KW-0408">Iron</keyword>
<keyword evidence="1" id="KW-0812">Transmembrane</keyword>
<dbReference type="OrthoDB" id="945227at2"/>
<dbReference type="AlphaFoldDB" id="A0A1H8N662"/>
<keyword evidence="1" id="KW-0560">Oxidoreductase</keyword>
<evidence type="ECO:0000313" key="2">
    <source>
        <dbReference type="EMBL" id="SEO25074.1"/>
    </source>
</evidence>
<dbReference type="GO" id="GO:0010436">
    <property type="term" value="F:carotenoid dioxygenase activity"/>
    <property type="evidence" value="ECO:0007669"/>
    <property type="project" value="UniProtKB-UniRule"/>
</dbReference>
<sequence>MKNYSNIAIVASFFGLWMDSFLSTQLQIVLGFFLIFTFGILHGANDLLLIQNIKTVKQSNSWFKILGYYLVVVLTGAFLFYTIPQVALLLFILVSAYHFGEQQWQDLQHDFPKWLVIIFQFIYGLVILLLLFNFHLIEVQNIILNIANISIFDSYFTIILQVSGIIFISLSAYLYWKSENIRKKLILEFFYLVLFAILFKSSSLIWGFAIYFVLWHSIPSIIDQIKFLNGSFSIKYFFAYCKAAGIYWLLSIVGITLIYYICKEEQLFNALFFSFLAAITFPHAVVITNMFGTKQPKKIETHKKTVYQR</sequence>
<keyword evidence="2" id="KW-0503">Monooxygenase</keyword>
<proteinExistence type="inferred from homology"/>
<feature type="transmembrane region" description="Helical" evidence="1">
    <location>
        <begin position="155"/>
        <end position="176"/>
    </location>
</feature>
<keyword evidence="3" id="KW-1185">Reference proteome</keyword>
<keyword evidence="1" id="KW-1003">Cell membrane</keyword>
<comment type="function">
    <text evidence="1">Catalyzes the cleavage of beta-carotene at its central double bond (15,15') to yield two molecules of all-trans-retinal.</text>
</comment>
<dbReference type="EC" id="1.13.11.63" evidence="1"/>
<accession>A0A1H8N662</accession>
<comment type="similarity">
    <text evidence="1">Belongs to the Brp/Blh beta-carotene diooxygenase family.</text>
</comment>
<keyword evidence="1" id="KW-0223">Dioxygenase</keyword>
<evidence type="ECO:0000256" key="1">
    <source>
        <dbReference type="HAMAP-Rule" id="MF_02093"/>
    </source>
</evidence>
<dbReference type="HAMAP" id="MF_02093">
    <property type="entry name" value="Beta_carotene_diox"/>
    <property type="match status" value="1"/>
</dbReference>
<keyword evidence="1" id="KW-1133">Transmembrane helix</keyword>
<comment type="cofactor">
    <cofactor evidence="1">
        <name>Fe(2+)</name>
        <dbReference type="ChEBI" id="CHEBI:29033"/>
    </cofactor>
</comment>
<feature type="transmembrane region" description="Helical" evidence="1">
    <location>
        <begin position="236"/>
        <end position="261"/>
    </location>
</feature>
<dbReference type="GO" id="GO:0005886">
    <property type="term" value="C:plasma membrane"/>
    <property type="evidence" value="ECO:0007669"/>
    <property type="project" value="UniProtKB-SubCell"/>
</dbReference>
<gene>
    <name evidence="2" type="ORF">SAMN04487942_2229</name>
</gene>
<dbReference type="Proteomes" id="UP000198657">
    <property type="component" value="Unassembled WGS sequence"/>
</dbReference>
<comment type="catalytic activity">
    <reaction evidence="1">
        <text>all-trans-beta-carotene + O2 = 2 all-trans-retinal</text>
        <dbReference type="Rhea" id="RHEA:32887"/>
        <dbReference type="ChEBI" id="CHEBI:15379"/>
        <dbReference type="ChEBI" id="CHEBI:17579"/>
        <dbReference type="ChEBI" id="CHEBI:17898"/>
        <dbReference type="EC" id="1.13.11.63"/>
    </reaction>
</comment>
<dbReference type="EMBL" id="FODN01000004">
    <property type="protein sequence ID" value="SEO25074.1"/>
    <property type="molecule type" value="Genomic_DNA"/>
</dbReference>
<dbReference type="GO" id="GO:0005506">
    <property type="term" value="F:iron ion binding"/>
    <property type="evidence" value="ECO:0007669"/>
    <property type="project" value="UniProtKB-UniRule"/>
</dbReference>
<feature type="transmembrane region" description="Helical" evidence="1">
    <location>
        <begin position="267"/>
        <end position="288"/>
    </location>
</feature>
<dbReference type="GO" id="GO:0016121">
    <property type="term" value="P:carotene catabolic process"/>
    <property type="evidence" value="ECO:0007669"/>
    <property type="project" value="UniProtKB-UniRule"/>
</dbReference>
<dbReference type="NCBIfam" id="TIGR03753">
    <property type="entry name" value="blh_monoox"/>
    <property type="match status" value="1"/>
</dbReference>
<reference evidence="3" key="1">
    <citation type="submission" date="2016-10" db="EMBL/GenBank/DDBJ databases">
        <authorList>
            <person name="Varghese N."/>
            <person name="Submissions S."/>
        </authorList>
    </citation>
    <scope>NUCLEOTIDE SEQUENCE [LARGE SCALE GENOMIC DNA]</scope>
    <source>
        <strain evidence="3">CGMCC 1.8704</strain>
    </source>
</reference>
<dbReference type="GO" id="GO:0003834">
    <property type="term" value="F:beta-carotene 15,15'-dioxygenase activity"/>
    <property type="evidence" value="ECO:0007669"/>
    <property type="project" value="UniProtKB-EC"/>
</dbReference>
<dbReference type="GO" id="GO:0004497">
    <property type="term" value="F:monooxygenase activity"/>
    <property type="evidence" value="ECO:0007669"/>
    <property type="project" value="UniProtKB-KW"/>
</dbReference>
<keyword evidence="1" id="KW-0472">Membrane</keyword>
<dbReference type="STRING" id="604089.SAMN04487942_2229"/>
<feature type="transmembrane region" description="Helical" evidence="1">
    <location>
        <begin position="26"/>
        <end position="44"/>
    </location>
</feature>
<feature type="transmembrane region" description="Helical" evidence="1">
    <location>
        <begin position="114"/>
        <end position="134"/>
    </location>
</feature>
<name>A0A1H8N662_9FLAO</name>
<dbReference type="InterPro" id="IPR022270">
    <property type="entry name" value="Blh_diox"/>
</dbReference>
<dbReference type="Pfam" id="PF15461">
    <property type="entry name" value="BCD"/>
    <property type="match status" value="1"/>
</dbReference>
<keyword evidence="1" id="KW-0479">Metal-binding</keyword>